<proteinExistence type="predicted"/>
<dbReference type="RefSeq" id="WP_034977227.1">
    <property type="nucleotide sequence ID" value="NZ_FOFI01000001.1"/>
</dbReference>
<protein>
    <submittedName>
        <fullName evidence="1">Uncharacterized protein</fullName>
    </submittedName>
</protein>
<evidence type="ECO:0000313" key="2">
    <source>
        <dbReference type="Proteomes" id="UP000028623"/>
    </source>
</evidence>
<dbReference type="AlphaFoldDB" id="A0A085BFT3"/>
<gene>
    <name evidence="1" type="ORF">IO89_14130</name>
</gene>
<dbReference type="Proteomes" id="UP000028623">
    <property type="component" value="Unassembled WGS sequence"/>
</dbReference>
<sequence length="348" mass="40573">MKKLIIFFTVLIGGFMIAQKKIANIYSTSELQNMQNSIPANEQQEFYSQYLKASLFEKIKKNFNSKKYSDNLLKKFTDSIVSRNDFGFDEETSNDKEEKLMTFEEYASLEKEREKKRKESLEKMKKDDPKQYKLMSSILSDVSYKTGDVKKDYDQYKANYEHQKNPLNNPYSQESRKLIITKLNDAFAKKNYNSEETEELLVKNISPHYNNFPYPVSKHDSEAQIYEVVDNEIIAFGVTSGVAAGTFENYYKIDGDSVIPISVYPYEDQNFDKKVSKYVKKGFRFEGRAGADIKKIGDEYFLSTNLYKEDDANCCPSMLIEYKTKDFKTFIPLKIADNSENPKWKTIK</sequence>
<reference evidence="1 2" key="1">
    <citation type="submission" date="2014-07" db="EMBL/GenBank/DDBJ databases">
        <title>Epilithonimonas lactis LMG 22401 Genome.</title>
        <authorList>
            <person name="Pipes S.E."/>
            <person name="Stropko S.J."/>
        </authorList>
    </citation>
    <scope>NUCLEOTIDE SEQUENCE [LARGE SCALE GENOMIC DNA]</scope>
    <source>
        <strain evidence="1 2">LMG 24401</strain>
    </source>
</reference>
<evidence type="ECO:0000313" key="1">
    <source>
        <dbReference type="EMBL" id="KFC21328.1"/>
    </source>
</evidence>
<dbReference type="eggNOG" id="ENOG50345H5">
    <property type="taxonomic scope" value="Bacteria"/>
</dbReference>
<keyword evidence="2" id="KW-1185">Reference proteome</keyword>
<dbReference type="OrthoDB" id="1274058at2"/>
<dbReference type="EMBL" id="JPLY01000004">
    <property type="protein sequence ID" value="KFC21328.1"/>
    <property type="molecule type" value="Genomic_DNA"/>
</dbReference>
<accession>A0A085BFT3</accession>
<organism evidence="1 2">
    <name type="scientific">Epilithonimonas lactis</name>
    <dbReference type="NCBI Taxonomy" id="421072"/>
    <lineage>
        <taxon>Bacteria</taxon>
        <taxon>Pseudomonadati</taxon>
        <taxon>Bacteroidota</taxon>
        <taxon>Flavobacteriia</taxon>
        <taxon>Flavobacteriales</taxon>
        <taxon>Weeksellaceae</taxon>
        <taxon>Chryseobacterium group</taxon>
        <taxon>Epilithonimonas</taxon>
    </lineage>
</organism>
<name>A0A085BFT3_9FLAO</name>
<comment type="caution">
    <text evidence="1">The sequence shown here is derived from an EMBL/GenBank/DDBJ whole genome shotgun (WGS) entry which is preliminary data.</text>
</comment>